<feature type="compositionally biased region" description="Basic and acidic residues" evidence="10">
    <location>
        <begin position="457"/>
        <end position="471"/>
    </location>
</feature>
<dbReference type="PANTHER" id="PTHR45884">
    <property type="entry name" value="N-ACETYLTRANSFERASE ECO"/>
    <property type="match status" value="1"/>
</dbReference>
<protein>
    <recommendedName>
        <fullName evidence="15">N-acetyltransferase domain-containing protein</fullName>
    </recommendedName>
</protein>
<evidence type="ECO:0000259" key="12">
    <source>
        <dbReference type="Pfam" id="PF13880"/>
    </source>
</evidence>
<keyword evidence="14" id="KW-1185">Reference proteome</keyword>
<feature type="compositionally biased region" description="Polar residues" evidence="10">
    <location>
        <begin position="97"/>
        <end position="112"/>
    </location>
</feature>
<dbReference type="EMBL" id="QEAQ01000001">
    <property type="protein sequence ID" value="TPX62814.1"/>
    <property type="molecule type" value="Genomic_DNA"/>
</dbReference>
<dbReference type="GO" id="GO:0008270">
    <property type="term" value="F:zinc ion binding"/>
    <property type="evidence" value="ECO:0007669"/>
    <property type="project" value="UniProtKB-KW"/>
</dbReference>
<dbReference type="GO" id="GO:0061733">
    <property type="term" value="F:protein-lysine-acetyltransferase activity"/>
    <property type="evidence" value="ECO:0007669"/>
    <property type="project" value="TreeGrafter"/>
</dbReference>
<accession>A0A507EG59</accession>
<dbReference type="Proteomes" id="UP000318582">
    <property type="component" value="Unassembled WGS sequence"/>
</dbReference>
<evidence type="ECO:0008006" key="15">
    <source>
        <dbReference type="Google" id="ProtNLM"/>
    </source>
</evidence>
<dbReference type="CDD" id="cd04301">
    <property type="entry name" value="NAT_SF"/>
    <property type="match status" value="1"/>
</dbReference>
<feature type="region of interest" description="Disordered" evidence="10">
    <location>
        <begin position="448"/>
        <end position="471"/>
    </location>
</feature>
<evidence type="ECO:0000313" key="13">
    <source>
        <dbReference type="EMBL" id="TPX62814.1"/>
    </source>
</evidence>
<dbReference type="GO" id="GO:0000785">
    <property type="term" value="C:chromatin"/>
    <property type="evidence" value="ECO:0007669"/>
    <property type="project" value="TreeGrafter"/>
</dbReference>
<feature type="domain" description="N-acetyltransferase ESCO zinc-finger" evidence="11">
    <location>
        <begin position="162"/>
        <end position="200"/>
    </location>
</feature>
<dbReference type="AlphaFoldDB" id="A0A507EG59"/>
<feature type="region of interest" description="Disordered" evidence="10">
    <location>
        <begin position="1"/>
        <end position="161"/>
    </location>
</feature>
<comment type="subcellular location">
    <subcellularLocation>
        <location evidence="1">Nucleus</location>
    </subcellularLocation>
</comment>
<dbReference type="GO" id="GO:0007064">
    <property type="term" value="P:mitotic sister chromatid cohesion"/>
    <property type="evidence" value="ECO:0007669"/>
    <property type="project" value="TreeGrafter"/>
</dbReference>
<gene>
    <name evidence="13" type="ORF">PhCBS80983_g00005</name>
</gene>
<comment type="similarity">
    <text evidence="2">Belongs to the acetyltransferase family. ECO subfamily.</text>
</comment>
<sequence length="500" mass="54492">MAALFKLKQALENDDGLGPARRPPVKVTYASRRQQQPPAPQPPLQPNGQQQQQAASTTSSTMLKDVQLTLGKKHEADSAEQPGPKKPRVEACLPITNFFQPANSKSSPSSRNPAKPKSRTSNSPQSSSKRSSSRTSNDSNVSSTSTSTSTSAKRKQPPTYEQLYLDLGQRDSGVRTCPECRMEYSKAKPEDDVLHSRYHRAVVYGVGWQGYKGELTACEYPDGARTVVVTDTCNAFLRKKAGEVVALVNAELGSAPMDLPPGTKIFLYIASNKRIIGCVVAEPRATAYRVVPSPPTQPETTTTATPTPPPTQTNGSVTYNPVDRVPASCGISRIWVLKSERRKGVGGLLLHAVCAKFIFGCPLTSSQLAFTEPTMAGKRLAERKLEKLRIEADGHAARADGHEAALRAVQSDLAARETEVQGLQNRVRLLEEALERAEKRVGELTGKTRSLELSSEQAERKASQLEGERSELEKRLEDMTQKYAAVKEELASTLKGLEDL</sequence>
<keyword evidence="8" id="KW-0131">Cell cycle</keyword>
<evidence type="ECO:0000256" key="3">
    <source>
        <dbReference type="ARBA" id="ARBA00022679"/>
    </source>
</evidence>
<dbReference type="GO" id="GO:0005634">
    <property type="term" value="C:nucleus"/>
    <property type="evidence" value="ECO:0007669"/>
    <property type="project" value="UniProtKB-SubCell"/>
</dbReference>
<dbReference type="Pfam" id="PF13878">
    <property type="entry name" value="zf-C2H2_3"/>
    <property type="match status" value="1"/>
</dbReference>
<keyword evidence="6" id="KW-0862">Zinc</keyword>
<reference evidence="13 14" key="1">
    <citation type="journal article" date="2019" name="Sci. Rep.">
        <title>Comparative genomics of chytrid fungi reveal insights into the obligate biotrophic and pathogenic lifestyle of Synchytrium endobioticum.</title>
        <authorList>
            <person name="van de Vossenberg B.T.L.H."/>
            <person name="Warris S."/>
            <person name="Nguyen H.D.T."/>
            <person name="van Gent-Pelzer M.P.E."/>
            <person name="Joly D.L."/>
            <person name="van de Geest H.C."/>
            <person name="Bonants P.J.M."/>
            <person name="Smith D.S."/>
            <person name="Levesque C.A."/>
            <person name="van der Lee T.A.J."/>
        </authorList>
    </citation>
    <scope>NUCLEOTIDE SEQUENCE [LARGE SCALE GENOMIC DNA]</scope>
    <source>
        <strain evidence="13 14">CBS 809.83</strain>
    </source>
</reference>
<dbReference type="InterPro" id="IPR016181">
    <property type="entry name" value="Acyl_CoA_acyltransferase"/>
</dbReference>
<evidence type="ECO:0000256" key="2">
    <source>
        <dbReference type="ARBA" id="ARBA00005816"/>
    </source>
</evidence>
<evidence type="ECO:0000256" key="10">
    <source>
        <dbReference type="SAM" id="MobiDB-lite"/>
    </source>
</evidence>
<dbReference type="InterPro" id="IPR028005">
    <property type="entry name" value="AcTrfase_ESCO_Znf_dom"/>
</dbReference>
<keyword evidence="4" id="KW-0479">Metal-binding</keyword>
<keyword evidence="9" id="KW-0012">Acyltransferase</keyword>
<feature type="compositionally biased region" description="Low complexity" evidence="10">
    <location>
        <begin position="119"/>
        <end position="151"/>
    </location>
</feature>
<dbReference type="PANTHER" id="PTHR45884:SF2">
    <property type="entry name" value="N-ACETYLTRANSFERASE ECO"/>
    <property type="match status" value="1"/>
</dbReference>
<name>A0A507EG59_9FUNG</name>
<dbReference type="SUPFAM" id="SSF55729">
    <property type="entry name" value="Acyl-CoA N-acyltransferases (Nat)"/>
    <property type="match status" value="1"/>
</dbReference>
<organism evidence="13 14">
    <name type="scientific">Powellomyces hirtus</name>
    <dbReference type="NCBI Taxonomy" id="109895"/>
    <lineage>
        <taxon>Eukaryota</taxon>
        <taxon>Fungi</taxon>
        <taxon>Fungi incertae sedis</taxon>
        <taxon>Chytridiomycota</taxon>
        <taxon>Chytridiomycota incertae sedis</taxon>
        <taxon>Chytridiomycetes</taxon>
        <taxon>Spizellomycetales</taxon>
        <taxon>Powellomycetaceae</taxon>
        <taxon>Powellomyces</taxon>
    </lineage>
</organism>
<dbReference type="InterPro" id="IPR028009">
    <property type="entry name" value="ESCO_Acetyltransf_dom"/>
</dbReference>
<evidence type="ECO:0000256" key="5">
    <source>
        <dbReference type="ARBA" id="ARBA00022771"/>
    </source>
</evidence>
<feature type="domain" description="N-acetyltransferase ESCO acetyl-transferase" evidence="12">
    <location>
        <begin position="325"/>
        <end position="383"/>
    </location>
</feature>
<evidence type="ECO:0000313" key="14">
    <source>
        <dbReference type="Proteomes" id="UP000318582"/>
    </source>
</evidence>
<keyword evidence="3" id="KW-0808">Transferase</keyword>
<evidence type="ECO:0000256" key="7">
    <source>
        <dbReference type="ARBA" id="ARBA00023242"/>
    </source>
</evidence>
<evidence type="ECO:0000256" key="4">
    <source>
        <dbReference type="ARBA" id="ARBA00022723"/>
    </source>
</evidence>
<feature type="compositionally biased region" description="Low complexity" evidence="10">
    <location>
        <begin position="46"/>
        <end position="55"/>
    </location>
</feature>
<feature type="region of interest" description="Disordered" evidence="10">
    <location>
        <begin position="290"/>
        <end position="316"/>
    </location>
</feature>
<evidence type="ECO:0000256" key="1">
    <source>
        <dbReference type="ARBA" id="ARBA00004123"/>
    </source>
</evidence>
<dbReference type="SUPFAM" id="SSF57997">
    <property type="entry name" value="Tropomyosin"/>
    <property type="match status" value="1"/>
</dbReference>
<evidence type="ECO:0000259" key="11">
    <source>
        <dbReference type="Pfam" id="PF13878"/>
    </source>
</evidence>
<proteinExistence type="inferred from homology"/>
<evidence type="ECO:0000256" key="6">
    <source>
        <dbReference type="ARBA" id="ARBA00022833"/>
    </source>
</evidence>
<evidence type="ECO:0000256" key="8">
    <source>
        <dbReference type="ARBA" id="ARBA00023306"/>
    </source>
</evidence>
<keyword evidence="7" id="KW-0539">Nucleus</keyword>
<dbReference type="STRING" id="109895.A0A507EG59"/>
<dbReference type="Gene3D" id="1.20.5.340">
    <property type="match status" value="1"/>
</dbReference>
<dbReference type="Pfam" id="PF13880">
    <property type="entry name" value="Acetyltransf_13"/>
    <property type="match status" value="1"/>
</dbReference>
<keyword evidence="5" id="KW-0863">Zinc-finger</keyword>
<evidence type="ECO:0000256" key="9">
    <source>
        <dbReference type="ARBA" id="ARBA00023315"/>
    </source>
</evidence>
<comment type="caution">
    <text evidence="13">The sequence shown here is derived from an EMBL/GenBank/DDBJ whole genome shotgun (WGS) entry which is preliminary data.</text>
</comment>